<comment type="caution">
    <text evidence="1">The sequence shown here is derived from an EMBL/GenBank/DDBJ whole genome shotgun (WGS) entry which is preliminary data.</text>
</comment>
<organism evidence="1 2">
    <name type="scientific">Pyropia yezoensis</name>
    <name type="common">Susabi-nori</name>
    <name type="synonym">Porphyra yezoensis</name>
    <dbReference type="NCBI Taxonomy" id="2788"/>
    <lineage>
        <taxon>Eukaryota</taxon>
        <taxon>Rhodophyta</taxon>
        <taxon>Bangiophyceae</taxon>
        <taxon>Bangiales</taxon>
        <taxon>Bangiaceae</taxon>
        <taxon>Pyropia</taxon>
    </lineage>
</organism>
<gene>
    <name evidence="1" type="ORF">I4F81_010336</name>
</gene>
<dbReference type="Proteomes" id="UP000798662">
    <property type="component" value="Chromosome 3"/>
</dbReference>
<accession>A0ACC3CDB7</accession>
<evidence type="ECO:0000313" key="1">
    <source>
        <dbReference type="EMBL" id="KAK1867838.1"/>
    </source>
</evidence>
<proteinExistence type="predicted"/>
<name>A0ACC3CDB7_PYRYE</name>
<reference evidence="1" key="1">
    <citation type="submission" date="2019-11" db="EMBL/GenBank/DDBJ databases">
        <title>Nori genome reveals adaptations in red seaweeds to the harsh intertidal environment.</title>
        <authorList>
            <person name="Wang D."/>
            <person name="Mao Y."/>
        </authorList>
    </citation>
    <scope>NUCLEOTIDE SEQUENCE</scope>
    <source>
        <tissue evidence="1">Gametophyte</tissue>
    </source>
</reference>
<keyword evidence="2" id="KW-1185">Reference proteome</keyword>
<protein>
    <submittedName>
        <fullName evidence="1">Uncharacterized protein</fullName>
    </submittedName>
</protein>
<sequence length="243" mass="26525">MASHDGCALSPPPPVFFGVHALQRRRRPRDQDGRGSRPASLPMGCSHRGGAVPREVRDGRESGTAHLPGVHALPGEEWSPISLSVVFLFFGWLRMTAARCPPPPLFFFWHSRSPTAAATTRPSWSRRQRMCRRLALARGNWLCGWHWQGQVRHTGSSHPSQHRLCPAQVFNCVPHVRPPRSFLGVRTARSTASLVPGCAPSLLAPSWPLDPSPAAAATPEGATPRPSPSHRRCMYGSGAPARS</sequence>
<dbReference type="EMBL" id="CM020620">
    <property type="protein sequence ID" value="KAK1867838.1"/>
    <property type="molecule type" value="Genomic_DNA"/>
</dbReference>
<evidence type="ECO:0000313" key="2">
    <source>
        <dbReference type="Proteomes" id="UP000798662"/>
    </source>
</evidence>